<accession>A0A3N1HHI8</accession>
<dbReference type="PANTHER" id="PTHR43744">
    <property type="entry name" value="ABC TRANSPORTER PERMEASE PROTEIN MG189-RELATED-RELATED"/>
    <property type="match status" value="1"/>
</dbReference>
<keyword evidence="5 7" id="KW-1133">Transmembrane helix</keyword>
<dbReference type="PANTHER" id="PTHR43744:SF12">
    <property type="entry name" value="ABC TRANSPORTER PERMEASE PROTEIN MG189-RELATED"/>
    <property type="match status" value="1"/>
</dbReference>
<comment type="caution">
    <text evidence="10">The sequence shown here is derived from an EMBL/GenBank/DDBJ whole genome shotgun (WGS) entry which is preliminary data.</text>
</comment>
<feature type="transmembrane region" description="Helical" evidence="7">
    <location>
        <begin position="261"/>
        <end position="282"/>
    </location>
</feature>
<feature type="transmembrane region" description="Helical" evidence="7">
    <location>
        <begin position="128"/>
        <end position="151"/>
    </location>
</feature>
<dbReference type="Proteomes" id="UP000268727">
    <property type="component" value="Unassembled WGS sequence"/>
</dbReference>
<organism evidence="10 11">
    <name type="scientific">Saccharothrix texasensis</name>
    <dbReference type="NCBI Taxonomy" id="103734"/>
    <lineage>
        <taxon>Bacteria</taxon>
        <taxon>Bacillati</taxon>
        <taxon>Actinomycetota</taxon>
        <taxon>Actinomycetes</taxon>
        <taxon>Pseudonocardiales</taxon>
        <taxon>Pseudonocardiaceae</taxon>
        <taxon>Saccharothrix</taxon>
    </lineage>
</organism>
<keyword evidence="3" id="KW-1003">Cell membrane</keyword>
<proteinExistence type="inferred from homology"/>
<gene>
    <name evidence="10" type="ORF">EDD40_7383</name>
</gene>
<feature type="transmembrane region" description="Helical" evidence="7">
    <location>
        <begin position="97"/>
        <end position="116"/>
    </location>
</feature>
<evidence type="ECO:0000256" key="8">
    <source>
        <dbReference type="SAM" id="MobiDB-lite"/>
    </source>
</evidence>
<dbReference type="InterPro" id="IPR000515">
    <property type="entry name" value="MetI-like"/>
</dbReference>
<protein>
    <submittedName>
        <fullName evidence="10">Cellobiose ABC transporter membrane protein</fullName>
    </submittedName>
</protein>
<evidence type="ECO:0000256" key="5">
    <source>
        <dbReference type="ARBA" id="ARBA00022989"/>
    </source>
</evidence>
<feature type="region of interest" description="Disordered" evidence="8">
    <location>
        <begin position="1"/>
        <end position="24"/>
    </location>
</feature>
<feature type="transmembrane region" description="Helical" evidence="7">
    <location>
        <begin position="157"/>
        <end position="177"/>
    </location>
</feature>
<keyword evidence="6 7" id="KW-0472">Membrane</keyword>
<evidence type="ECO:0000259" key="9">
    <source>
        <dbReference type="PROSITE" id="PS50928"/>
    </source>
</evidence>
<dbReference type="PROSITE" id="PS50928">
    <property type="entry name" value="ABC_TM1"/>
    <property type="match status" value="1"/>
</dbReference>
<dbReference type="InterPro" id="IPR035906">
    <property type="entry name" value="MetI-like_sf"/>
</dbReference>
<evidence type="ECO:0000256" key="4">
    <source>
        <dbReference type="ARBA" id="ARBA00022692"/>
    </source>
</evidence>
<dbReference type="SUPFAM" id="SSF161098">
    <property type="entry name" value="MetI-like"/>
    <property type="match status" value="1"/>
</dbReference>
<dbReference type="Gene3D" id="1.10.3720.10">
    <property type="entry name" value="MetI-like"/>
    <property type="match status" value="1"/>
</dbReference>
<dbReference type="AlphaFoldDB" id="A0A3N1HHI8"/>
<dbReference type="OrthoDB" id="3524874at2"/>
<evidence type="ECO:0000256" key="3">
    <source>
        <dbReference type="ARBA" id="ARBA00022475"/>
    </source>
</evidence>
<evidence type="ECO:0000256" key="1">
    <source>
        <dbReference type="ARBA" id="ARBA00004651"/>
    </source>
</evidence>
<feature type="domain" description="ABC transmembrane type-1" evidence="9">
    <location>
        <begin position="93"/>
        <end position="282"/>
    </location>
</feature>
<evidence type="ECO:0000256" key="7">
    <source>
        <dbReference type="RuleBase" id="RU363032"/>
    </source>
</evidence>
<evidence type="ECO:0000256" key="6">
    <source>
        <dbReference type="ARBA" id="ARBA00023136"/>
    </source>
</evidence>
<keyword evidence="4 7" id="KW-0812">Transmembrane</keyword>
<evidence type="ECO:0000313" key="10">
    <source>
        <dbReference type="EMBL" id="ROP41901.1"/>
    </source>
</evidence>
<sequence>MTTTLESRARRATSRSGKRRETFGEARRPGWATYVTLMTVAAVGAFPFYWTIVVGSWTNDVIYSDELTLTVGPNLIDSIRRVLTADINLVAATLNSLVVSTTTALAVVLFSTLAGFSFAKLRFRGSNALLVAVIATMAVPAQIGVVPLFLVMNHLNLRGSLLAVILPGLVTAFGVFWMTQFLRGALPDELIDAARIDGASLIKTFWHVALPAARPAAAMLFLFTFVGSWTNFFWPYIILDSKSATLPVALQGLQSQYYTDYPLILTGALLSTVPLLVLFVFAGRQLVAGIMAGAVKG</sequence>
<dbReference type="GO" id="GO:0005886">
    <property type="term" value="C:plasma membrane"/>
    <property type="evidence" value="ECO:0007669"/>
    <property type="project" value="UniProtKB-SubCell"/>
</dbReference>
<feature type="transmembrane region" description="Helical" evidence="7">
    <location>
        <begin position="31"/>
        <end position="50"/>
    </location>
</feature>
<dbReference type="GO" id="GO:0055085">
    <property type="term" value="P:transmembrane transport"/>
    <property type="evidence" value="ECO:0007669"/>
    <property type="project" value="InterPro"/>
</dbReference>
<reference evidence="10 11" key="1">
    <citation type="submission" date="2018-11" db="EMBL/GenBank/DDBJ databases">
        <title>Sequencing the genomes of 1000 actinobacteria strains.</title>
        <authorList>
            <person name="Klenk H.-P."/>
        </authorList>
    </citation>
    <scope>NUCLEOTIDE SEQUENCE [LARGE SCALE GENOMIC DNA]</scope>
    <source>
        <strain evidence="10 11">DSM 44231</strain>
    </source>
</reference>
<feature type="transmembrane region" description="Helical" evidence="7">
    <location>
        <begin position="216"/>
        <end position="237"/>
    </location>
</feature>
<comment type="subcellular location">
    <subcellularLocation>
        <location evidence="1 7">Cell membrane</location>
        <topology evidence="1 7">Multi-pass membrane protein</topology>
    </subcellularLocation>
</comment>
<name>A0A3N1HHI8_9PSEU</name>
<keyword evidence="2 7" id="KW-0813">Transport</keyword>
<dbReference type="Pfam" id="PF00528">
    <property type="entry name" value="BPD_transp_1"/>
    <property type="match status" value="1"/>
</dbReference>
<dbReference type="EMBL" id="RJKM01000001">
    <property type="protein sequence ID" value="ROP41901.1"/>
    <property type="molecule type" value="Genomic_DNA"/>
</dbReference>
<comment type="similarity">
    <text evidence="7">Belongs to the binding-protein-dependent transport system permease family.</text>
</comment>
<evidence type="ECO:0000313" key="11">
    <source>
        <dbReference type="Proteomes" id="UP000268727"/>
    </source>
</evidence>
<keyword evidence="11" id="KW-1185">Reference proteome</keyword>
<dbReference type="RefSeq" id="WP_123746927.1">
    <property type="nucleotide sequence ID" value="NZ_RJKM01000001.1"/>
</dbReference>
<evidence type="ECO:0000256" key="2">
    <source>
        <dbReference type="ARBA" id="ARBA00022448"/>
    </source>
</evidence>
<dbReference type="CDD" id="cd06261">
    <property type="entry name" value="TM_PBP2"/>
    <property type="match status" value="1"/>
</dbReference>